<dbReference type="InParanoid" id="A0A0H2S245"/>
<dbReference type="InterPro" id="IPR039948">
    <property type="entry name" value="ELC1"/>
</dbReference>
<proteinExistence type="inferred from homology"/>
<name>A0A0H2S245_9AGAM</name>
<dbReference type="GO" id="GO:0006511">
    <property type="term" value="P:ubiquitin-dependent protein catabolic process"/>
    <property type="evidence" value="ECO:0007669"/>
    <property type="project" value="InterPro"/>
</dbReference>
<dbReference type="FunCoup" id="A0A0H2S245">
    <property type="interactions" value="325"/>
</dbReference>
<accession>A0A0H2S245</accession>
<gene>
    <name evidence="6" type="ORF">SCHPADRAFT_146747</name>
</gene>
<keyword evidence="4" id="KW-0539">Nucleus</keyword>
<dbReference type="Pfam" id="PF03931">
    <property type="entry name" value="Skp1_POZ"/>
    <property type="match status" value="1"/>
</dbReference>
<evidence type="ECO:0000313" key="7">
    <source>
        <dbReference type="Proteomes" id="UP000053477"/>
    </source>
</evidence>
<comment type="similarity">
    <text evidence="2">Belongs to the SKP1 family.</text>
</comment>
<evidence type="ECO:0000256" key="3">
    <source>
        <dbReference type="ARBA" id="ARBA00021347"/>
    </source>
</evidence>
<dbReference type="Proteomes" id="UP000053477">
    <property type="component" value="Unassembled WGS sequence"/>
</dbReference>
<organism evidence="6 7">
    <name type="scientific">Schizopora paradoxa</name>
    <dbReference type="NCBI Taxonomy" id="27342"/>
    <lineage>
        <taxon>Eukaryota</taxon>
        <taxon>Fungi</taxon>
        <taxon>Dikarya</taxon>
        <taxon>Basidiomycota</taxon>
        <taxon>Agaricomycotina</taxon>
        <taxon>Agaricomycetes</taxon>
        <taxon>Hymenochaetales</taxon>
        <taxon>Schizoporaceae</taxon>
        <taxon>Schizopora</taxon>
    </lineage>
</organism>
<evidence type="ECO:0000256" key="1">
    <source>
        <dbReference type="ARBA" id="ARBA00004123"/>
    </source>
</evidence>
<sequence length="114" mass="12781">MNNDVEMKNQEHSNEWVKIVSQDGFSFVIKRDVASQSGTLKSMIGTGEGFAEATSGVCNIPDYRGAVVEKLAEFMIYKKMYGHASPPEVIPDFQERIYPEIALELLMAADYLEL</sequence>
<comment type="subcellular location">
    <subcellularLocation>
        <location evidence="1">Nucleus</location>
    </subcellularLocation>
</comment>
<dbReference type="SMART" id="SM00512">
    <property type="entry name" value="Skp1"/>
    <property type="match status" value="1"/>
</dbReference>
<dbReference type="InterPro" id="IPR011333">
    <property type="entry name" value="SKP1/BTB/POZ_sf"/>
</dbReference>
<evidence type="ECO:0000259" key="5">
    <source>
        <dbReference type="Pfam" id="PF03931"/>
    </source>
</evidence>
<protein>
    <recommendedName>
        <fullName evidence="3">Elongin-C</fullName>
    </recommendedName>
</protein>
<evidence type="ECO:0000256" key="4">
    <source>
        <dbReference type="ARBA" id="ARBA00023242"/>
    </source>
</evidence>
<dbReference type="InterPro" id="IPR016073">
    <property type="entry name" value="Skp1_comp_POZ"/>
</dbReference>
<dbReference type="AlphaFoldDB" id="A0A0H2S245"/>
<dbReference type="FunFam" id="3.30.710.10:FF:000035">
    <property type="entry name" value="Elongin C transcription elongation factor"/>
    <property type="match status" value="1"/>
</dbReference>
<dbReference type="InterPro" id="IPR001232">
    <property type="entry name" value="SKP1-like"/>
</dbReference>
<keyword evidence="7" id="KW-1185">Reference proteome</keyword>
<dbReference type="Gene3D" id="3.30.710.10">
    <property type="entry name" value="Potassium Channel Kv1.1, Chain A"/>
    <property type="match status" value="1"/>
</dbReference>
<evidence type="ECO:0000313" key="6">
    <source>
        <dbReference type="EMBL" id="KLO17902.1"/>
    </source>
</evidence>
<dbReference type="STRING" id="27342.A0A0H2S245"/>
<reference evidence="6 7" key="1">
    <citation type="submission" date="2015-04" db="EMBL/GenBank/DDBJ databases">
        <title>Complete genome sequence of Schizopora paradoxa KUC8140, a cosmopolitan wood degrader in East Asia.</title>
        <authorList>
            <consortium name="DOE Joint Genome Institute"/>
            <person name="Min B."/>
            <person name="Park H."/>
            <person name="Jang Y."/>
            <person name="Kim J.-J."/>
            <person name="Kim K.H."/>
            <person name="Pangilinan J."/>
            <person name="Lipzen A."/>
            <person name="Riley R."/>
            <person name="Grigoriev I.V."/>
            <person name="Spatafora J.W."/>
            <person name="Choi I.-G."/>
        </authorList>
    </citation>
    <scope>NUCLEOTIDE SEQUENCE [LARGE SCALE GENOMIC DNA]</scope>
    <source>
        <strain evidence="6 7">KUC8140</strain>
    </source>
</reference>
<dbReference type="OrthoDB" id="249087at2759"/>
<dbReference type="SUPFAM" id="SSF54695">
    <property type="entry name" value="POZ domain"/>
    <property type="match status" value="1"/>
</dbReference>
<dbReference type="CDD" id="cd18321">
    <property type="entry name" value="BTB_POZ_EloC"/>
    <property type="match status" value="1"/>
</dbReference>
<dbReference type="GO" id="GO:0005634">
    <property type="term" value="C:nucleus"/>
    <property type="evidence" value="ECO:0007669"/>
    <property type="project" value="UniProtKB-SubCell"/>
</dbReference>
<dbReference type="PANTHER" id="PTHR20648">
    <property type="entry name" value="ELONGIN-C"/>
    <property type="match status" value="1"/>
</dbReference>
<feature type="domain" description="SKP1 component POZ" evidence="5">
    <location>
        <begin position="17"/>
        <end position="75"/>
    </location>
</feature>
<dbReference type="EMBL" id="KQ085900">
    <property type="protein sequence ID" value="KLO17902.1"/>
    <property type="molecule type" value="Genomic_DNA"/>
</dbReference>
<evidence type="ECO:0000256" key="2">
    <source>
        <dbReference type="ARBA" id="ARBA00009993"/>
    </source>
</evidence>